<reference evidence="1" key="1">
    <citation type="submission" date="2023-07" db="EMBL/GenBank/DDBJ databases">
        <title>Chromosome-level genome assembly of Artemia franciscana.</title>
        <authorList>
            <person name="Jo E."/>
        </authorList>
    </citation>
    <scope>NUCLEOTIDE SEQUENCE</scope>
    <source>
        <tissue evidence="1">Whole body</tissue>
    </source>
</reference>
<comment type="caution">
    <text evidence="1">The sequence shown here is derived from an EMBL/GenBank/DDBJ whole genome shotgun (WGS) entry which is preliminary data.</text>
</comment>
<organism evidence="1 2">
    <name type="scientific">Artemia franciscana</name>
    <name type="common">Brine shrimp</name>
    <name type="synonym">Artemia sanfranciscana</name>
    <dbReference type="NCBI Taxonomy" id="6661"/>
    <lineage>
        <taxon>Eukaryota</taxon>
        <taxon>Metazoa</taxon>
        <taxon>Ecdysozoa</taxon>
        <taxon>Arthropoda</taxon>
        <taxon>Crustacea</taxon>
        <taxon>Branchiopoda</taxon>
        <taxon>Anostraca</taxon>
        <taxon>Artemiidae</taxon>
        <taxon>Artemia</taxon>
    </lineage>
</organism>
<evidence type="ECO:0000313" key="2">
    <source>
        <dbReference type="Proteomes" id="UP001187531"/>
    </source>
</evidence>
<dbReference type="EMBL" id="JAVRJZ010000010">
    <property type="protein sequence ID" value="KAK2717559.1"/>
    <property type="molecule type" value="Genomic_DNA"/>
</dbReference>
<gene>
    <name evidence="1" type="ORF">QYM36_006370</name>
</gene>
<protein>
    <submittedName>
        <fullName evidence="1">Uncharacterized protein</fullName>
    </submittedName>
</protein>
<dbReference type="AlphaFoldDB" id="A0AA88HWH3"/>
<accession>A0AA88HWH3</accession>
<proteinExistence type="predicted"/>
<feature type="non-terminal residue" evidence="1">
    <location>
        <position position="1"/>
    </location>
</feature>
<evidence type="ECO:0000313" key="1">
    <source>
        <dbReference type="EMBL" id="KAK2717559.1"/>
    </source>
</evidence>
<dbReference type="Proteomes" id="UP001187531">
    <property type="component" value="Unassembled WGS sequence"/>
</dbReference>
<sequence>IFGSCYIYHHQFEIDHSSHYVRHQIKEYEYLKKVEKGVGKSVEKVEKEVEKCRQKSP</sequence>
<keyword evidence="2" id="KW-1185">Reference proteome</keyword>
<feature type="non-terminal residue" evidence="1">
    <location>
        <position position="57"/>
    </location>
</feature>
<name>A0AA88HWH3_ARTSF</name>